<name>A0A4Q7ZBC2_9GAMM</name>
<evidence type="ECO:0000313" key="2">
    <source>
        <dbReference type="Proteomes" id="UP000292423"/>
    </source>
</evidence>
<evidence type="ECO:0008006" key="3">
    <source>
        <dbReference type="Google" id="ProtNLM"/>
    </source>
</evidence>
<comment type="caution">
    <text evidence="1">The sequence shown here is derived from an EMBL/GenBank/DDBJ whole genome shotgun (WGS) entry which is preliminary data.</text>
</comment>
<evidence type="ECO:0000313" key="1">
    <source>
        <dbReference type="EMBL" id="RZU47263.1"/>
    </source>
</evidence>
<dbReference type="AlphaFoldDB" id="A0A4Q7ZBC2"/>
<proteinExistence type="predicted"/>
<keyword evidence="2" id="KW-1185">Reference proteome</keyword>
<accession>A0A4Q7ZBC2</accession>
<dbReference type="EMBL" id="SHKX01000010">
    <property type="protein sequence ID" value="RZU47263.1"/>
    <property type="molecule type" value="Genomic_DNA"/>
</dbReference>
<dbReference type="Proteomes" id="UP000292423">
    <property type="component" value="Unassembled WGS sequence"/>
</dbReference>
<sequence length="305" mass="33979">MTAPLVVWQLTDGKPGHEHQTLGLIRAMERLIPVQTIRIDLRQQPVGIMDILMRRFPNDYPEPSLVLGAGHGTHLAMLAAKLATGGRTVVLMKPSLPLSWFDYVIMPQHDHPPHQPHVMGTYGVLNPVTPAPALKADRGLMLLGGPSKRHGWDEESMVSQMKAVLAANPNVQWQISTSRRTPEHTFLEIRNIAPHAKVWSASETPQGWVEQQLQEAGQVWVSEDSVSMIFESLTAGGQVGVLQTPRLQEDRITQAIDQLLVQRWLTSFESWQKSGVLQRAPRFCEADRVADWLLRCEGLLTTAAA</sequence>
<dbReference type="Pfam" id="PF06258">
    <property type="entry name" value="Mito_fiss_Elm1"/>
    <property type="match status" value="1"/>
</dbReference>
<dbReference type="RefSeq" id="WP_130410517.1">
    <property type="nucleotide sequence ID" value="NZ_SHKX01000010.1"/>
</dbReference>
<dbReference type="InterPro" id="IPR009367">
    <property type="entry name" value="Elm1-like"/>
</dbReference>
<protein>
    <recommendedName>
        <fullName evidence="3">Nucleoside-diphosphate sugar epimerase</fullName>
    </recommendedName>
</protein>
<gene>
    <name evidence="1" type="ORF">EV700_0217</name>
</gene>
<reference evidence="1 2" key="1">
    <citation type="submission" date="2019-02" db="EMBL/GenBank/DDBJ databases">
        <title>Genomic Encyclopedia of Type Strains, Phase IV (KMG-IV): sequencing the most valuable type-strain genomes for metagenomic binning, comparative biology and taxonomic classification.</title>
        <authorList>
            <person name="Goeker M."/>
        </authorList>
    </citation>
    <scope>NUCLEOTIDE SEQUENCE [LARGE SCALE GENOMIC DNA]</scope>
    <source>
        <strain evidence="1 2">DSM 105135</strain>
    </source>
</reference>
<dbReference type="OrthoDB" id="1865at2"/>
<organism evidence="1 2">
    <name type="scientific">Fluviicoccus keumensis</name>
    <dbReference type="NCBI Taxonomy" id="1435465"/>
    <lineage>
        <taxon>Bacteria</taxon>
        <taxon>Pseudomonadati</taxon>
        <taxon>Pseudomonadota</taxon>
        <taxon>Gammaproteobacteria</taxon>
        <taxon>Moraxellales</taxon>
        <taxon>Moraxellaceae</taxon>
        <taxon>Fluviicoccus</taxon>
    </lineage>
</organism>